<keyword evidence="6 10" id="KW-0378">Hydrolase</keyword>
<evidence type="ECO:0000256" key="1">
    <source>
        <dbReference type="ARBA" id="ARBA00001936"/>
    </source>
</evidence>
<dbReference type="GO" id="GO:0046872">
    <property type="term" value="F:metal ion binding"/>
    <property type="evidence" value="ECO:0007669"/>
    <property type="project" value="UniProtKB-KW"/>
</dbReference>
<feature type="compositionally biased region" description="Low complexity" evidence="11">
    <location>
        <begin position="325"/>
        <end position="347"/>
    </location>
</feature>
<dbReference type="EMBL" id="JAEPRC010000436">
    <property type="protein sequence ID" value="KAG2197255.1"/>
    <property type="molecule type" value="Genomic_DNA"/>
</dbReference>
<sequence>MGQTLSEPITDKNTNEGNDKRVMYGASCMQGWRTSMEDSHTTITSYGDTGASFFAVFDGHGGDAVAKYSGTELYKKIMDTTAFGRGRYRDAIRMGYYGIDQDLKKDSRFDNDNSGCTAVAALLTKDNVLYVSNAGDSRAVISTKDGRAIPLTQDHKPKHPKETQRIKNAGGYVENGRVNGSLALSRALGDFNFKNNTQLTPDHQAVTAEPDIIEHLLTDHDEFVVLACDGVWDCLNNQQVIDFVRYKLCEHMSLGPICEELMDYCLAEKGNMSGIGCDNMTVIIVAFLRKRKPQEWYNWMAQKTKPQMPAKKAILLASNDDKKATTTTSTPTSKATATATTTANPSAVGTIKVQTTK</sequence>
<dbReference type="PANTHER" id="PTHR13832">
    <property type="entry name" value="PROTEIN PHOSPHATASE 2C"/>
    <property type="match status" value="1"/>
</dbReference>
<dbReference type="OrthoDB" id="10264738at2759"/>
<dbReference type="Proteomes" id="UP000650833">
    <property type="component" value="Unassembled WGS sequence"/>
</dbReference>
<dbReference type="InterPro" id="IPR015655">
    <property type="entry name" value="PP2C"/>
</dbReference>
<evidence type="ECO:0000256" key="8">
    <source>
        <dbReference type="ARBA" id="ARBA00023211"/>
    </source>
</evidence>
<evidence type="ECO:0000259" key="12">
    <source>
        <dbReference type="PROSITE" id="PS51746"/>
    </source>
</evidence>
<evidence type="ECO:0000313" key="13">
    <source>
        <dbReference type="EMBL" id="KAG2197255.1"/>
    </source>
</evidence>
<dbReference type="SUPFAM" id="SSF81606">
    <property type="entry name" value="PP2C-like"/>
    <property type="match status" value="1"/>
</dbReference>
<comment type="catalytic activity">
    <reaction evidence="9">
        <text>O-phospho-L-threonyl-[protein] + H2O = L-threonyl-[protein] + phosphate</text>
        <dbReference type="Rhea" id="RHEA:47004"/>
        <dbReference type="Rhea" id="RHEA-COMP:11060"/>
        <dbReference type="Rhea" id="RHEA-COMP:11605"/>
        <dbReference type="ChEBI" id="CHEBI:15377"/>
        <dbReference type="ChEBI" id="CHEBI:30013"/>
        <dbReference type="ChEBI" id="CHEBI:43474"/>
        <dbReference type="ChEBI" id="CHEBI:61977"/>
        <dbReference type="EC" id="3.1.3.16"/>
    </reaction>
    <physiologicalReaction direction="left-to-right" evidence="9">
        <dbReference type="Rhea" id="RHEA:47005"/>
    </physiologicalReaction>
</comment>
<comment type="cofactor">
    <cofactor evidence="1">
        <name>Mn(2+)</name>
        <dbReference type="ChEBI" id="CHEBI:29035"/>
    </cofactor>
</comment>
<gene>
    <name evidence="13" type="ORF">INT46_001781</name>
</gene>
<evidence type="ECO:0000256" key="3">
    <source>
        <dbReference type="ARBA" id="ARBA00006702"/>
    </source>
</evidence>
<evidence type="ECO:0000256" key="10">
    <source>
        <dbReference type="RuleBase" id="RU003465"/>
    </source>
</evidence>
<feature type="domain" description="PPM-type phosphatase" evidence="12">
    <location>
        <begin position="23"/>
        <end position="287"/>
    </location>
</feature>
<comment type="similarity">
    <text evidence="3 10">Belongs to the PP2C family.</text>
</comment>
<keyword evidence="8" id="KW-0464">Manganese</keyword>
<evidence type="ECO:0000256" key="9">
    <source>
        <dbReference type="ARBA" id="ARBA00048832"/>
    </source>
</evidence>
<reference evidence="13" key="1">
    <citation type="submission" date="2020-12" db="EMBL/GenBank/DDBJ databases">
        <title>Metabolic potential, ecology and presence of endohyphal bacteria is reflected in genomic diversity of Mucoromycotina.</title>
        <authorList>
            <person name="Muszewska A."/>
            <person name="Okrasinska A."/>
            <person name="Steczkiewicz K."/>
            <person name="Drgas O."/>
            <person name="Orlowska M."/>
            <person name="Perlinska-Lenart U."/>
            <person name="Aleksandrzak-Piekarczyk T."/>
            <person name="Szatraj K."/>
            <person name="Zielenkiewicz U."/>
            <person name="Pilsyk S."/>
            <person name="Malc E."/>
            <person name="Mieczkowski P."/>
            <person name="Kruszewska J.S."/>
            <person name="Biernat P."/>
            <person name="Pawlowska J."/>
        </authorList>
    </citation>
    <scope>NUCLEOTIDE SEQUENCE</scope>
    <source>
        <strain evidence="13">CBS 226.32</strain>
    </source>
</reference>
<accession>A0A8H7UVJ3</accession>
<dbReference type="Gene3D" id="3.60.40.10">
    <property type="entry name" value="PPM-type phosphatase domain"/>
    <property type="match status" value="1"/>
</dbReference>
<dbReference type="InterPro" id="IPR036457">
    <property type="entry name" value="PPM-type-like_dom_sf"/>
</dbReference>
<feature type="compositionally biased region" description="Basic and acidic residues" evidence="11">
    <location>
        <begin position="9"/>
        <end position="20"/>
    </location>
</feature>
<feature type="region of interest" description="Disordered" evidence="11">
    <location>
        <begin position="1"/>
        <end position="20"/>
    </location>
</feature>
<dbReference type="SMART" id="SM00332">
    <property type="entry name" value="PP2Cc"/>
    <property type="match status" value="1"/>
</dbReference>
<organism evidence="13 14">
    <name type="scientific">Mucor plumbeus</name>
    <dbReference type="NCBI Taxonomy" id="97098"/>
    <lineage>
        <taxon>Eukaryota</taxon>
        <taxon>Fungi</taxon>
        <taxon>Fungi incertae sedis</taxon>
        <taxon>Mucoromycota</taxon>
        <taxon>Mucoromycotina</taxon>
        <taxon>Mucoromycetes</taxon>
        <taxon>Mucorales</taxon>
        <taxon>Mucorineae</taxon>
        <taxon>Mucoraceae</taxon>
        <taxon>Mucor</taxon>
    </lineage>
</organism>
<dbReference type="PANTHER" id="PTHR13832:SF565">
    <property type="entry name" value="AT28366P-RELATED"/>
    <property type="match status" value="1"/>
</dbReference>
<evidence type="ECO:0000256" key="11">
    <source>
        <dbReference type="SAM" id="MobiDB-lite"/>
    </source>
</evidence>
<dbReference type="Pfam" id="PF00481">
    <property type="entry name" value="PP2C"/>
    <property type="match status" value="1"/>
</dbReference>
<dbReference type="InterPro" id="IPR000222">
    <property type="entry name" value="PP2C_BS"/>
</dbReference>
<name>A0A8H7UVJ3_9FUNG</name>
<evidence type="ECO:0000256" key="4">
    <source>
        <dbReference type="ARBA" id="ARBA00013081"/>
    </source>
</evidence>
<keyword evidence="5" id="KW-0479">Metal-binding</keyword>
<dbReference type="GO" id="GO:0004722">
    <property type="term" value="F:protein serine/threonine phosphatase activity"/>
    <property type="evidence" value="ECO:0007669"/>
    <property type="project" value="UniProtKB-EC"/>
</dbReference>
<protein>
    <recommendedName>
        <fullName evidence="4">protein-serine/threonine phosphatase</fullName>
        <ecNumber evidence="4">3.1.3.16</ecNumber>
    </recommendedName>
</protein>
<keyword evidence="7 10" id="KW-0904">Protein phosphatase</keyword>
<dbReference type="CDD" id="cd00143">
    <property type="entry name" value="PP2Cc"/>
    <property type="match status" value="1"/>
</dbReference>
<dbReference type="AlphaFoldDB" id="A0A8H7UVJ3"/>
<dbReference type="PROSITE" id="PS01032">
    <property type="entry name" value="PPM_1"/>
    <property type="match status" value="1"/>
</dbReference>
<evidence type="ECO:0000256" key="5">
    <source>
        <dbReference type="ARBA" id="ARBA00022723"/>
    </source>
</evidence>
<comment type="caution">
    <text evidence="13">The sequence shown here is derived from an EMBL/GenBank/DDBJ whole genome shotgun (WGS) entry which is preliminary data.</text>
</comment>
<dbReference type="PROSITE" id="PS51746">
    <property type="entry name" value="PPM_2"/>
    <property type="match status" value="1"/>
</dbReference>
<evidence type="ECO:0000256" key="6">
    <source>
        <dbReference type="ARBA" id="ARBA00022801"/>
    </source>
</evidence>
<proteinExistence type="inferred from homology"/>
<evidence type="ECO:0000256" key="2">
    <source>
        <dbReference type="ARBA" id="ARBA00001946"/>
    </source>
</evidence>
<dbReference type="FunFam" id="3.60.40.10:FF:000016">
    <property type="entry name" value="Protein phosphatase 2C"/>
    <property type="match status" value="1"/>
</dbReference>
<dbReference type="InterPro" id="IPR001932">
    <property type="entry name" value="PPM-type_phosphatase-like_dom"/>
</dbReference>
<feature type="region of interest" description="Disordered" evidence="11">
    <location>
        <begin position="318"/>
        <end position="357"/>
    </location>
</feature>
<dbReference type="EC" id="3.1.3.16" evidence="4"/>
<comment type="cofactor">
    <cofactor evidence="2">
        <name>Mg(2+)</name>
        <dbReference type="ChEBI" id="CHEBI:18420"/>
    </cofactor>
</comment>
<evidence type="ECO:0000256" key="7">
    <source>
        <dbReference type="ARBA" id="ARBA00022912"/>
    </source>
</evidence>
<keyword evidence="14" id="KW-1185">Reference proteome</keyword>
<evidence type="ECO:0000313" key="14">
    <source>
        <dbReference type="Proteomes" id="UP000650833"/>
    </source>
</evidence>
<dbReference type="SMART" id="SM00331">
    <property type="entry name" value="PP2C_SIG"/>
    <property type="match status" value="1"/>
</dbReference>